<name>A0ABQ6M8T3_9STRA</name>
<reference evidence="1 2" key="1">
    <citation type="journal article" date="2023" name="Commun. Biol.">
        <title>Genome analysis of Parmales, the sister group of diatoms, reveals the evolutionary specialization of diatoms from phago-mixotrophs to photoautotrophs.</title>
        <authorList>
            <person name="Ban H."/>
            <person name="Sato S."/>
            <person name="Yoshikawa S."/>
            <person name="Yamada K."/>
            <person name="Nakamura Y."/>
            <person name="Ichinomiya M."/>
            <person name="Sato N."/>
            <person name="Blanc-Mathieu R."/>
            <person name="Endo H."/>
            <person name="Kuwata A."/>
            <person name="Ogata H."/>
        </authorList>
    </citation>
    <scope>NUCLEOTIDE SEQUENCE [LARGE SCALE GENOMIC DNA]</scope>
</reference>
<feature type="non-terminal residue" evidence="1">
    <location>
        <position position="1"/>
    </location>
</feature>
<keyword evidence="2" id="KW-1185">Reference proteome</keyword>
<dbReference type="EMBL" id="BRYB01000061">
    <property type="protein sequence ID" value="GMI21807.1"/>
    <property type="molecule type" value="Genomic_DNA"/>
</dbReference>
<evidence type="ECO:0000313" key="1">
    <source>
        <dbReference type="EMBL" id="GMI21807.1"/>
    </source>
</evidence>
<evidence type="ECO:0000313" key="2">
    <source>
        <dbReference type="Proteomes" id="UP001165060"/>
    </source>
</evidence>
<dbReference type="Proteomes" id="UP001165060">
    <property type="component" value="Unassembled WGS sequence"/>
</dbReference>
<gene>
    <name evidence="1" type="ORF">TeGR_g10398</name>
</gene>
<comment type="caution">
    <text evidence="1">The sequence shown here is derived from an EMBL/GenBank/DDBJ whole genome shotgun (WGS) entry which is preliminary data.</text>
</comment>
<proteinExistence type="predicted"/>
<sequence length="133" mass="13164">LPAALPPPLPAYLPPLLSALSSCPPTSALAAVLPHSPPAEVVSALRADALARLSSFSRGPVPADRLCAVLCLPAADLPGFLSPVPGWTAAGGSFSYEPPLTPTAAGDAGGLLEAAGKVERVVMKLPVGAGGKK</sequence>
<protein>
    <submittedName>
        <fullName evidence="1">Uncharacterized protein</fullName>
    </submittedName>
</protein>
<accession>A0ABQ6M8T3</accession>
<organism evidence="1 2">
    <name type="scientific">Tetraparma gracilis</name>
    <dbReference type="NCBI Taxonomy" id="2962635"/>
    <lineage>
        <taxon>Eukaryota</taxon>
        <taxon>Sar</taxon>
        <taxon>Stramenopiles</taxon>
        <taxon>Ochrophyta</taxon>
        <taxon>Bolidophyceae</taxon>
        <taxon>Parmales</taxon>
        <taxon>Triparmaceae</taxon>
        <taxon>Tetraparma</taxon>
    </lineage>
</organism>